<gene>
    <name evidence="8" type="ORF">GCM10023168_00370</name>
</gene>
<reference evidence="9" key="1">
    <citation type="journal article" date="2019" name="Int. J. Syst. Evol. Microbiol.">
        <title>The Global Catalogue of Microorganisms (GCM) 10K type strain sequencing project: providing services to taxonomists for standard genome sequencing and annotation.</title>
        <authorList>
            <consortium name="The Broad Institute Genomics Platform"/>
            <consortium name="The Broad Institute Genome Sequencing Center for Infectious Disease"/>
            <person name="Wu L."/>
            <person name="Ma J."/>
        </authorList>
    </citation>
    <scope>NUCLEOTIDE SEQUENCE [LARGE SCALE GENOMIC DNA]</scope>
    <source>
        <strain evidence="9">JCM 17809</strain>
    </source>
</reference>
<feature type="transmembrane region" description="Helical" evidence="5">
    <location>
        <begin position="149"/>
        <end position="167"/>
    </location>
</feature>
<evidence type="ECO:0000256" key="3">
    <source>
        <dbReference type="ARBA" id="ARBA00022989"/>
    </source>
</evidence>
<keyword evidence="2 5" id="KW-0812">Transmembrane</keyword>
<dbReference type="InterPro" id="IPR003439">
    <property type="entry name" value="ABC_transporter-like_ATP-bd"/>
</dbReference>
<proteinExistence type="predicted"/>
<sequence>MRHHSWPYAIDADAAPPLDADRLVLWLGRRQWRTLLGGVLFGVPWMLSVALVPAAIGRAVDEGLVARDPGALVTWSAVIMGLGVVSAVTTNGRHWFAVRNWLVASFRTALVTERAVRRAGPALTRELPAGEVVTSFASDFWRMGNAFDITARMAGAVVSFVVVSAILLRGSVLLGVIMLVGGPLLLASLALVVRPLQRRQQAQRAEAGRLTSLGADTVAGLRVLRGIGGEDAFLARYTAQSDRVRRAGVRLSPLQATLDAAQVLLPGVFVVVVTGVGAHLAVAGEITPGQLVAFYGYTAFLTMPLRTATEFVDKLIRTRVAARRVVRVLAVRPDHATSPSLAAVGALLDPGAPLLDPASGVVVEPGRLTALVSARPEETAEVADRLGRLLPGRHGVCWGGVALDDLPLDEVRARVVVSEADPHLFSGPVREALGGPDDAARWAAVHVASAGDAIEAIDGGMGGDLEERGRALSGGQRQRVALARALVRDPDVLVLVEPTSAVDAHTEARIAERLGAHRAGRTTVVVTVSPLLLDRADTVLLLEDGRVTASGRHHDLLRSHPAYRDVVLRGED</sequence>
<dbReference type="SUPFAM" id="SSF90123">
    <property type="entry name" value="ABC transporter transmembrane region"/>
    <property type="match status" value="1"/>
</dbReference>
<keyword evidence="8" id="KW-0547">Nucleotide-binding</keyword>
<dbReference type="PROSITE" id="PS50929">
    <property type="entry name" value="ABC_TM1F"/>
    <property type="match status" value="1"/>
</dbReference>
<dbReference type="EMBL" id="BAABGM010000001">
    <property type="protein sequence ID" value="GAA4396466.1"/>
    <property type="molecule type" value="Genomic_DNA"/>
</dbReference>
<dbReference type="InterPro" id="IPR039421">
    <property type="entry name" value="Type_1_exporter"/>
</dbReference>
<dbReference type="Proteomes" id="UP001500945">
    <property type="component" value="Unassembled WGS sequence"/>
</dbReference>
<protein>
    <submittedName>
        <fullName evidence="8">ABC transporter ATP-binding protein</fullName>
    </submittedName>
</protein>
<keyword evidence="9" id="KW-1185">Reference proteome</keyword>
<dbReference type="Gene3D" id="3.40.50.300">
    <property type="entry name" value="P-loop containing nucleotide triphosphate hydrolases"/>
    <property type="match status" value="1"/>
</dbReference>
<feature type="domain" description="ABC transmembrane type-1" evidence="7">
    <location>
        <begin position="36"/>
        <end position="317"/>
    </location>
</feature>
<comment type="subcellular location">
    <subcellularLocation>
        <location evidence="1">Cell membrane</location>
        <topology evidence="1">Multi-pass membrane protein</topology>
    </subcellularLocation>
</comment>
<feature type="transmembrane region" description="Helical" evidence="5">
    <location>
        <begin position="35"/>
        <end position="60"/>
    </location>
</feature>
<keyword evidence="4 5" id="KW-0472">Membrane</keyword>
<dbReference type="SUPFAM" id="SSF52540">
    <property type="entry name" value="P-loop containing nucleoside triphosphate hydrolases"/>
    <property type="match status" value="1"/>
</dbReference>
<feature type="domain" description="ABC transporter" evidence="6">
    <location>
        <begin position="292"/>
        <end position="569"/>
    </location>
</feature>
<dbReference type="InterPro" id="IPR011527">
    <property type="entry name" value="ABC1_TM_dom"/>
</dbReference>
<evidence type="ECO:0000313" key="9">
    <source>
        <dbReference type="Proteomes" id="UP001500945"/>
    </source>
</evidence>
<dbReference type="PANTHER" id="PTHR43394:SF1">
    <property type="entry name" value="ATP-BINDING CASSETTE SUB-FAMILY B MEMBER 10, MITOCHONDRIAL"/>
    <property type="match status" value="1"/>
</dbReference>
<keyword evidence="3 5" id="KW-1133">Transmembrane helix</keyword>
<evidence type="ECO:0000256" key="2">
    <source>
        <dbReference type="ARBA" id="ARBA00022692"/>
    </source>
</evidence>
<evidence type="ECO:0000256" key="1">
    <source>
        <dbReference type="ARBA" id="ARBA00004651"/>
    </source>
</evidence>
<evidence type="ECO:0000259" key="6">
    <source>
        <dbReference type="PROSITE" id="PS50893"/>
    </source>
</evidence>
<dbReference type="PANTHER" id="PTHR43394">
    <property type="entry name" value="ATP-DEPENDENT PERMEASE MDL1, MITOCHONDRIAL"/>
    <property type="match status" value="1"/>
</dbReference>
<dbReference type="Pfam" id="PF00664">
    <property type="entry name" value="ABC_membrane"/>
    <property type="match status" value="1"/>
</dbReference>
<name>A0ABP8JV65_9MICO</name>
<feature type="transmembrane region" description="Helical" evidence="5">
    <location>
        <begin position="72"/>
        <end position="90"/>
    </location>
</feature>
<evidence type="ECO:0000313" key="8">
    <source>
        <dbReference type="EMBL" id="GAA4396466.1"/>
    </source>
</evidence>
<feature type="transmembrane region" description="Helical" evidence="5">
    <location>
        <begin position="173"/>
        <end position="193"/>
    </location>
</feature>
<organism evidence="8 9">
    <name type="scientific">Fodinibacter luteus</name>
    <dbReference type="NCBI Taxonomy" id="552064"/>
    <lineage>
        <taxon>Bacteria</taxon>
        <taxon>Bacillati</taxon>
        <taxon>Actinomycetota</taxon>
        <taxon>Actinomycetes</taxon>
        <taxon>Micrococcales</taxon>
        <taxon>Intrasporangiaceae</taxon>
        <taxon>Fodinibacter (ex Wang et al. 2009)</taxon>
    </lineage>
</organism>
<evidence type="ECO:0000256" key="5">
    <source>
        <dbReference type="SAM" id="Phobius"/>
    </source>
</evidence>
<accession>A0ABP8JV65</accession>
<comment type="caution">
    <text evidence="8">The sequence shown here is derived from an EMBL/GenBank/DDBJ whole genome shotgun (WGS) entry which is preliminary data.</text>
</comment>
<dbReference type="InterPro" id="IPR017871">
    <property type="entry name" value="ABC_transporter-like_CS"/>
</dbReference>
<dbReference type="PROSITE" id="PS00211">
    <property type="entry name" value="ABC_TRANSPORTER_1"/>
    <property type="match status" value="1"/>
</dbReference>
<dbReference type="GO" id="GO:0005524">
    <property type="term" value="F:ATP binding"/>
    <property type="evidence" value="ECO:0007669"/>
    <property type="project" value="UniProtKB-KW"/>
</dbReference>
<dbReference type="InterPro" id="IPR027417">
    <property type="entry name" value="P-loop_NTPase"/>
</dbReference>
<evidence type="ECO:0000259" key="7">
    <source>
        <dbReference type="PROSITE" id="PS50929"/>
    </source>
</evidence>
<dbReference type="InterPro" id="IPR036640">
    <property type="entry name" value="ABC1_TM_sf"/>
</dbReference>
<dbReference type="Pfam" id="PF00005">
    <property type="entry name" value="ABC_tran"/>
    <property type="match status" value="1"/>
</dbReference>
<dbReference type="Gene3D" id="1.20.1560.10">
    <property type="entry name" value="ABC transporter type 1, transmembrane domain"/>
    <property type="match status" value="1"/>
</dbReference>
<evidence type="ECO:0000256" key="4">
    <source>
        <dbReference type="ARBA" id="ARBA00023136"/>
    </source>
</evidence>
<keyword evidence="8" id="KW-0067">ATP-binding</keyword>
<dbReference type="PROSITE" id="PS50893">
    <property type="entry name" value="ABC_TRANSPORTER_2"/>
    <property type="match status" value="1"/>
</dbReference>
<dbReference type="RefSeq" id="WP_345200971.1">
    <property type="nucleotide sequence ID" value="NZ_BAABGM010000001.1"/>
</dbReference>